<feature type="compositionally biased region" description="Basic residues" evidence="1">
    <location>
        <begin position="294"/>
        <end position="310"/>
    </location>
</feature>
<comment type="caution">
    <text evidence="2">The sequence shown here is derived from an EMBL/GenBank/DDBJ whole genome shotgun (WGS) entry which is preliminary data.</text>
</comment>
<organism evidence="2 3">
    <name type="scientific">Coemansia biformis</name>
    <dbReference type="NCBI Taxonomy" id="1286918"/>
    <lineage>
        <taxon>Eukaryota</taxon>
        <taxon>Fungi</taxon>
        <taxon>Fungi incertae sedis</taxon>
        <taxon>Zoopagomycota</taxon>
        <taxon>Kickxellomycotina</taxon>
        <taxon>Kickxellomycetes</taxon>
        <taxon>Kickxellales</taxon>
        <taxon>Kickxellaceae</taxon>
        <taxon>Coemansia</taxon>
    </lineage>
</organism>
<dbReference type="OrthoDB" id="5557898at2759"/>
<dbReference type="EMBL" id="JANBOI010000977">
    <property type="protein sequence ID" value="KAJ1727800.1"/>
    <property type="molecule type" value="Genomic_DNA"/>
</dbReference>
<sequence length="502" mass="54947">GGDAGESNYQTDSVGERGNWQPVDADGFHWALSLYTRFEGEQLMLDHRYLDFRDIELLERLEALPKDQRLDDDDIIQKIEALNETNPNKDCRRLYLLLRELQTAAGNKHTVRQINTKHINTRSRWSVPFKSLNEVGFLIKNQALRGAKSKAKEIEDALAGRRRTNIERKNLAAAKSLRKFIKYKELYWCPITLTVPDAQAQANIAASYPDIDDVSEPERWMRAMIRRHGQQMVAYLDKCAVNLANTYYSEIAQRQDTAALPLEPISVDDADHIVRLLGNMVDEVSIMTVDSKQKKGTRRRAGAPGQRKRTAAAADGAEVVSADDTPLAAAVASKTPEAPAPPVVSLAPVAQAAPAAGDAPEYKRPTSSRPTSGHAAEGGYMDESGHPLLIKKSRSHIFNVPDDAPTIPPHQSYLGMAAYDSMASIAGTLLRGPNDGSISNPVTAVPGRAMPYDDGLFTQFINYDSSSGTRAQAAHRSTSIAMGQEADGSVPADLADAIFNLT</sequence>
<protein>
    <submittedName>
        <fullName evidence="2">Uncharacterized protein</fullName>
    </submittedName>
</protein>
<feature type="region of interest" description="Disordered" evidence="1">
    <location>
        <begin position="351"/>
        <end position="386"/>
    </location>
</feature>
<accession>A0A9W7Y4X6</accession>
<evidence type="ECO:0000313" key="2">
    <source>
        <dbReference type="EMBL" id="KAJ1727800.1"/>
    </source>
</evidence>
<evidence type="ECO:0000313" key="3">
    <source>
        <dbReference type="Proteomes" id="UP001143981"/>
    </source>
</evidence>
<keyword evidence="3" id="KW-1185">Reference proteome</keyword>
<feature type="non-terminal residue" evidence="2">
    <location>
        <position position="1"/>
    </location>
</feature>
<proteinExistence type="predicted"/>
<dbReference type="Proteomes" id="UP001143981">
    <property type="component" value="Unassembled WGS sequence"/>
</dbReference>
<feature type="region of interest" description="Disordered" evidence="1">
    <location>
        <begin position="290"/>
        <end position="319"/>
    </location>
</feature>
<evidence type="ECO:0000256" key="1">
    <source>
        <dbReference type="SAM" id="MobiDB-lite"/>
    </source>
</evidence>
<name>A0A9W7Y4X6_9FUNG</name>
<dbReference type="AlphaFoldDB" id="A0A9W7Y4X6"/>
<gene>
    <name evidence="2" type="ORF">LPJ61_004388</name>
</gene>
<feature type="region of interest" description="Disordered" evidence="1">
    <location>
        <begin position="1"/>
        <end position="20"/>
    </location>
</feature>
<feature type="non-terminal residue" evidence="2">
    <location>
        <position position="502"/>
    </location>
</feature>
<reference evidence="2" key="1">
    <citation type="submission" date="2022-07" db="EMBL/GenBank/DDBJ databases">
        <title>Phylogenomic reconstructions and comparative analyses of Kickxellomycotina fungi.</title>
        <authorList>
            <person name="Reynolds N.K."/>
            <person name="Stajich J.E."/>
            <person name="Barry K."/>
            <person name="Grigoriev I.V."/>
            <person name="Crous P."/>
            <person name="Smith M.E."/>
        </authorList>
    </citation>
    <scope>NUCLEOTIDE SEQUENCE</scope>
    <source>
        <strain evidence="2">BCRC 34381</strain>
    </source>
</reference>